<name>A0A6J6UNP2_9ZZZZ</name>
<evidence type="ECO:0000313" key="7">
    <source>
        <dbReference type="EMBL" id="CAB4531084.1"/>
    </source>
</evidence>
<dbReference type="EMBL" id="CAEZUN010000020">
    <property type="protein sequence ID" value="CAB4594799.1"/>
    <property type="molecule type" value="Genomic_DNA"/>
</dbReference>
<comment type="similarity">
    <text evidence="1">Belongs to the peptidase S1C family.</text>
</comment>
<dbReference type="Pfam" id="PF13365">
    <property type="entry name" value="Trypsin_2"/>
    <property type="match status" value="1"/>
</dbReference>
<keyword evidence="5" id="KW-1133">Transmembrane helix</keyword>
<dbReference type="GO" id="GO:0004252">
    <property type="term" value="F:serine-type endopeptidase activity"/>
    <property type="evidence" value="ECO:0007669"/>
    <property type="project" value="InterPro"/>
</dbReference>
<dbReference type="PANTHER" id="PTHR43343:SF3">
    <property type="entry name" value="PROTEASE DO-LIKE 8, CHLOROPLASTIC"/>
    <property type="match status" value="1"/>
</dbReference>
<evidence type="ECO:0000259" key="6">
    <source>
        <dbReference type="PROSITE" id="PS50106"/>
    </source>
</evidence>
<feature type="compositionally biased region" description="Low complexity" evidence="4">
    <location>
        <begin position="34"/>
        <end position="45"/>
    </location>
</feature>
<dbReference type="InterPro" id="IPR051201">
    <property type="entry name" value="Chloro_Bact_Ser_Proteases"/>
</dbReference>
<gene>
    <name evidence="7" type="ORF">UFOPK1353_00270</name>
    <name evidence="8" type="ORF">UFOPK1826_00267</name>
    <name evidence="9" type="ORF">UFOPK2292_00845</name>
    <name evidence="10" type="ORF">UFOPK2855_00658</name>
    <name evidence="11" type="ORF">UFOPK3026_00026</name>
    <name evidence="12" type="ORF">UFOPK4020_00061</name>
    <name evidence="13" type="ORF">UFOPK4345_01111</name>
</gene>
<protein>
    <submittedName>
        <fullName evidence="10">Unannotated protein</fullName>
    </submittedName>
</protein>
<keyword evidence="3" id="KW-0378">Hydrolase</keyword>
<dbReference type="EMBL" id="CAFBOV010000006">
    <property type="protein sequence ID" value="CAB4987252.1"/>
    <property type="molecule type" value="Genomic_DNA"/>
</dbReference>
<feature type="domain" description="PDZ" evidence="6">
    <location>
        <begin position="305"/>
        <end position="368"/>
    </location>
</feature>
<evidence type="ECO:0000256" key="5">
    <source>
        <dbReference type="SAM" id="Phobius"/>
    </source>
</evidence>
<dbReference type="SUPFAM" id="SSF50494">
    <property type="entry name" value="Trypsin-like serine proteases"/>
    <property type="match status" value="1"/>
</dbReference>
<reference evidence="10" key="1">
    <citation type="submission" date="2020-05" db="EMBL/GenBank/DDBJ databases">
        <authorList>
            <person name="Chiriac C."/>
            <person name="Salcher M."/>
            <person name="Ghai R."/>
            <person name="Kavagutti S V."/>
        </authorList>
    </citation>
    <scope>NUCLEOTIDE SEQUENCE</scope>
</reference>
<evidence type="ECO:0000313" key="13">
    <source>
        <dbReference type="EMBL" id="CAB5066967.1"/>
    </source>
</evidence>
<dbReference type="EMBL" id="CAEZWU010000118">
    <property type="protein sequence ID" value="CAB4671755.1"/>
    <property type="molecule type" value="Genomic_DNA"/>
</dbReference>
<keyword evidence="5" id="KW-0812">Transmembrane</keyword>
<evidence type="ECO:0000256" key="3">
    <source>
        <dbReference type="ARBA" id="ARBA00022801"/>
    </source>
</evidence>
<organism evidence="10">
    <name type="scientific">freshwater metagenome</name>
    <dbReference type="NCBI Taxonomy" id="449393"/>
    <lineage>
        <taxon>unclassified sequences</taxon>
        <taxon>metagenomes</taxon>
        <taxon>ecological metagenomes</taxon>
    </lineage>
</organism>
<accession>A0A6J6UNP2</accession>
<dbReference type="InterPro" id="IPR036034">
    <property type="entry name" value="PDZ_sf"/>
</dbReference>
<dbReference type="Gene3D" id="2.40.10.10">
    <property type="entry name" value="Trypsin-like serine proteases"/>
    <property type="match status" value="2"/>
</dbReference>
<evidence type="ECO:0000313" key="11">
    <source>
        <dbReference type="EMBL" id="CAB4792499.1"/>
    </source>
</evidence>
<dbReference type="EMBL" id="CAEZZK010000113">
    <property type="protein sequence ID" value="CAB4760864.1"/>
    <property type="molecule type" value="Genomic_DNA"/>
</dbReference>
<sequence length="407" mass="41263">MSDYSQIDSASHEEQRDQGSLKLPPPSFSQINDRQQSSQGSSSGPRRGRAIFGLAVFASVFGLIGGIVGAFVERETSLRDANSAETVTQVTSAPVVVASGSDNMADSLILSVATRLANSVVTVISTLGEAGVGGRSVGTGIVLTSNGEILTNAHVVEGATSVVVRFAGETEPRVAKILATDVGNDLGLIKVEATGLVAATFAKPGSVKIGDAVIAIGYALALDGGPTVTSGIVSAMKRTIETESGALNSLIQTDAAISSGNSGGPLVNLKGEVVGINTAVARGDSESAATNIGFSISVDEVLIVIEQLRAQANGVERREGFLGVGLTGREDGGQGAIITDVRAGSPADGAGIVVNDIVLSVDGEPIDGQAGLVAAIRDAVPGQKVKIEISRDGERMTFEATLAARTN</sequence>
<evidence type="ECO:0000256" key="1">
    <source>
        <dbReference type="ARBA" id="ARBA00010541"/>
    </source>
</evidence>
<dbReference type="SMART" id="SM00228">
    <property type="entry name" value="PDZ"/>
    <property type="match status" value="1"/>
</dbReference>
<dbReference type="Pfam" id="PF13180">
    <property type="entry name" value="PDZ_2"/>
    <property type="match status" value="1"/>
</dbReference>
<evidence type="ECO:0000313" key="8">
    <source>
        <dbReference type="EMBL" id="CAB4594799.1"/>
    </source>
</evidence>
<dbReference type="SUPFAM" id="SSF50156">
    <property type="entry name" value="PDZ domain-like"/>
    <property type="match status" value="1"/>
</dbReference>
<dbReference type="PANTHER" id="PTHR43343">
    <property type="entry name" value="PEPTIDASE S12"/>
    <property type="match status" value="1"/>
</dbReference>
<dbReference type="PROSITE" id="PS50106">
    <property type="entry name" value="PDZ"/>
    <property type="match status" value="1"/>
</dbReference>
<dbReference type="AlphaFoldDB" id="A0A6J6UNP2"/>
<dbReference type="EMBL" id="CAEZSE010000026">
    <property type="protein sequence ID" value="CAB4531084.1"/>
    <property type="molecule type" value="Genomic_DNA"/>
</dbReference>
<dbReference type="InterPro" id="IPR009003">
    <property type="entry name" value="Peptidase_S1_PA"/>
</dbReference>
<dbReference type="InterPro" id="IPR001478">
    <property type="entry name" value="PDZ"/>
</dbReference>
<feature type="region of interest" description="Disordered" evidence="4">
    <location>
        <begin position="1"/>
        <end position="46"/>
    </location>
</feature>
<dbReference type="PRINTS" id="PR00834">
    <property type="entry name" value="PROTEASES2C"/>
</dbReference>
<proteinExistence type="inferred from homology"/>
<dbReference type="GO" id="GO:0006508">
    <property type="term" value="P:proteolysis"/>
    <property type="evidence" value="ECO:0007669"/>
    <property type="project" value="UniProtKB-KW"/>
</dbReference>
<dbReference type="EMBL" id="CAFBQV010000195">
    <property type="protein sequence ID" value="CAB5066967.1"/>
    <property type="molecule type" value="Genomic_DNA"/>
</dbReference>
<dbReference type="InterPro" id="IPR043504">
    <property type="entry name" value="Peptidase_S1_PA_chymotrypsin"/>
</dbReference>
<evidence type="ECO:0000313" key="12">
    <source>
        <dbReference type="EMBL" id="CAB4987252.1"/>
    </source>
</evidence>
<evidence type="ECO:0000256" key="2">
    <source>
        <dbReference type="ARBA" id="ARBA00022670"/>
    </source>
</evidence>
<dbReference type="EMBL" id="CAFAAP010000002">
    <property type="protein sequence ID" value="CAB4792499.1"/>
    <property type="molecule type" value="Genomic_DNA"/>
</dbReference>
<dbReference type="Gene3D" id="2.30.42.10">
    <property type="match status" value="1"/>
</dbReference>
<evidence type="ECO:0000256" key="4">
    <source>
        <dbReference type="SAM" id="MobiDB-lite"/>
    </source>
</evidence>
<dbReference type="InterPro" id="IPR001940">
    <property type="entry name" value="Peptidase_S1C"/>
</dbReference>
<keyword evidence="5" id="KW-0472">Membrane</keyword>
<keyword evidence="2" id="KW-0645">Protease</keyword>
<feature type="compositionally biased region" description="Basic and acidic residues" evidence="4">
    <location>
        <begin position="10"/>
        <end position="19"/>
    </location>
</feature>
<evidence type="ECO:0000313" key="10">
    <source>
        <dbReference type="EMBL" id="CAB4760864.1"/>
    </source>
</evidence>
<evidence type="ECO:0000313" key="9">
    <source>
        <dbReference type="EMBL" id="CAB4671755.1"/>
    </source>
</evidence>
<feature type="transmembrane region" description="Helical" evidence="5">
    <location>
        <begin position="51"/>
        <end position="72"/>
    </location>
</feature>